<reference evidence="2 3" key="1">
    <citation type="submission" date="2019-03" db="EMBL/GenBank/DDBJ databases">
        <title>Burkholderia cepacia outbreak.</title>
        <authorList>
            <person name="Farzana R."/>
            <person name="Walsh T.R."/>
        </authorList>
    </citation>
    <scope>NUCLEOTIDE SEQUENCE [LARGE SCALE GENOMIC DNA]</scope>
    <source>
        <strain evidence="3">d13</strain>
    </source>
</reference>
<dbReference type="Proteomes" id="UP000298234">
    <property type="component" value="Unassembled WGS sequence"/>
</dbReference>
<evidence type="ECO:0000313" key="3">
    <source>
        <dbReference type="Proteomes" id="UP000298234"/>
    </source>
</evidence>
<evidence type="ECO:0000313" key="2">
    <source>
        <dbReference type="EMBL" id="TEU47592.1"/>
    </source>
</evidence>
<sequence>MKVVARAERLPRWRDCVTFVVLGLTMVAVLLHAKGENAATWFGVRWGGLTALLVFVTALRQRRSVRK</sequence>
<accession>A0AAX2RQP2</accession>
<keyword evidence="1" id="KW-0472">Membrane</keyword>
<dbReference type="AlphaFoldDB" id="A0AAX2RQP2"/>
<organism evidence="2 3">
    <name type="scientific">Burkholderia cepacia</name>
    <name type="common">Pseudomonas cepacia</name>
    <dbReference type="NCBI Taxonomy" id="292"/>
    <lineage>
        <taxon>Bacteria</taxon>
        <taxon>Pseudomonadati</taxon>
        <taxon>Pseudomonadota</taxon>
        <taxon>Betaproteobacteria</taxon>
        <taxon>Burkholderiales</taxon>
        <taxon>Burkholderiaceae</taxon>
        <taxon>Burkholderia</taxon>
        <taxon>Burkholderia cepacia complex</taxon>
    </lineage>
</organism>
<name>A0AAX2RQP2_BURCE</name>
<dbReference type="EMBL" id="SNSQ01000016">
    <property type="protein sequence ID" value="TEU47592.1"/>
    <property type="molecule type" value="Genomic_DNA"/>
</dbReference>
<proteinExistence type="predicted"/>
<evidence type="ECO:0000256" key="1">
    <source>
        <dbReference type="SAM" id="Phobius"/>
    </source>
</evidence>
<feature type="transmembrane region" description="Helical" evidence="1">
    <location>
        <begin position="12"/>
        <end position="33"/>
    </location>
</feature>
<keyword evidence="1" id="KW-1133">Transmembrane helix</keyword>
<protein>
    <submittedName>
        <fullName evidence="2">Uncharacterized protein</fullName>
    </submittedName>
</protein>
<comment type="caution">
    <text evidence="2">The sequence shown here is derived from an EMBL/GenBank/DDBJ whole genome shotgun (WGS) entry which is preliminary data.</text>
</comment>
<keyword evidence="1" id="KW-0812">Transmembrane</keyword>
<gene>
    <name evidence="2" type="ORF">E3D37_16440</name>
</gene>
<feature type="transmembrane region" description="Helical" evidence="1">
    <location>
        <begin position="39"/>
        <end position="59"/>
    </location>
</feature>